<evidence type="ECO:0008006" key="4">
    <source>
        <dbReference type="Google" id="ProtNLM"/>
    </source>
</evidence>
<proteinExistence type="predicted"/>
<accession>A0A1A8XTA1</accession>
<dbReference type="AlphaFoldDB" id="A0A1A8XTA1"/>
<evidence type="ECO:0000313" key="2">
    <source>
        <dbReference type="EMBL" id="SBT07178.1"/>
    </source>
</evidence>
<keyword evidence="1" id="KW-1133">Transmembrane helix</keyword>
<dbReference type="Proteomes" id="UP000199600">
    <property type="component" value="Unassembled WGS sequence"/>
</dbReference>
<organism evidence="2 3">
    <name type="scientific">Candidatus Propionivibrio aalborgensis</name>
    <dbReference type="NCBI Taxonomy" id="1860101"/>
    <lineage>
        <taxon>Bacteria</taxon>
        <taxon>Pseudomonadati</taxon>
        <taxon>Pseudomonadota</taxon>
        <taxon>Betaproteobacteria</taxon>
        <taxon>Rhodocyclales</taxon>
        <taxon>Rhodocyclaceae</taxon>
        <taxon>Propionivibrio</taxon>
    </lineage>
</organism>
<protein>
    <recommendedName>
        <fullName evidence="4">Transmembrane protein</fullName>
    </recommendedName>
</protein>
<name>A0A1A8XTA1_9RHOO</name>
<keyword evidence="1" id="KW-0472">Membrane</keyword>
<dbReference type="RefSeq" id="WP_222102153.1">
    <property type="nucleotide sequence ID" value="NZ_FLQY01000124.1"/>
</dbReference>
<feature type="transmembrane region" description="Helical" evidence="1">
    <location>
        <begin position="103"/>
        <end position="122"/>
    </location>
</feature>
<dbReference type="EMBL" id="FLQY01000124">
    <property type="protein sequence ID" value="SBT07178.1"/>
    <property type="molecule type" value="Genomic_DNA"/>
</dbReference>
<keyword evidence="1" id="KW-0812">Transmembrane</keyword>
<keyword evidence="3" id="KW-1185">Reference proteome</keyword>
<reference evidence="2 3" key="1">
    <citation type="submission" date="2016-06" db="EMBL/GenBank/DDBJ databases">
        <authorList>
            <person name="Kjaerup R.B."/>
            <person name="Dalgaard T.S."/>
            <person name="Juul-Madsen H.R."/>
        </authorList>
    </citation>
    <scope>NUCLEOTIDE SEQUENCE [LARGE SCALE GENOMIC DNA]</scope>
    <source>
        <strain evidence="2">2</strain>
    </source>
</reference>
<gene>
    <name evidence="2" type="ORF">PROAA_210049</name>
</gene>
<evidence type="ECO:0000313" key="3">
    <source>
        <dbReference type="Proteomes" id="UP000199600"/>
    </source>
</evidence>
<sequence length="136" mass="15150">MDNQVMTIEASSALERTTHIVYALHALGLALGAFGAATVIGSFLFGWPSIIAVIVNYIYRGEARGTWLESHFDWQIRTFWYALAWALLVGLISLPLTLVIIGFGTWVVGLFILGVWAIYRVARGWLRLNARQPMPA</sequence>
<feature type="transmembrane region" description="Helical" evidence="1">
    <location>
        <begin position="79"/>
        <end position="97"/>
    </location>
</feature>
<evidence type="ECO:0000256" key="1">
    <source>
        <dbReference type="SAM" id="Phobius"/>
    </source>
</evidence>
<feature type="transmembrane region" description="Helical" evidence="1">
    <location>
        <begin position="43"/>
        <end position="59"/>
    </location>
</feature>